<sequence>MTALLLLRRHWLPVLLLIALGGQLVRTASIDADRDAQRELASTRGRILEASVSAVGAANGWTAAKRLKVEQLPLQIQLYGNAFREIREARARAAAEDLRRARAIEARDLKIATEKQDAITTRLAAELRRADDYARARRMRAAGEGRAGAGDPGGGRAADLSAAAQAAGDPARAGDASVLDDDVRICTTNTVKAEGWGEYWREVFSAPR</sequence>
<dbReference type="Proteomes" id="UP000286681">
    <property type="component" value="Unassembled WGS sequence"/>
</dbReference>
<proteinExistence type="predicted"/>
<dbReference type="KEGG" id="skr:BRX40_13895"/>
<dbReference type="AlphaFoldDB" id="A0A1L6JBR9"/>
<protein>
    <submittedName>
        <fullName evidence="2">Uncharacterized protein</fullName>
    </submittedName>
</protein>
<reference evidence="3 5" key="3">
    <citation type="submission" date="2018-07" db="EMBL/GenBank/DDBJ databases">
        <title>Genomic and Epidemiologic Investigation of an Indolent Hospital Outbreak.</title>
        <authorList>
            <person name="Johnson R.C."/>
            <person name="Deming C."/>
            <person name="Conlan S."/>
            <person name="Zellmer C.J."/>
            <person name="Michelin A.V."/>
            <person name="Lee-Lin S."/>
            <person name="Thomas P.J."/>
            <person name="Park M."/>
            <person name="Weingarten R.A."/>
            <person name="Less J."/>
            <person name="Dekker J.P."/>
            <person name="Frank K.M."/>
            <person name="Musser K.A."/>
            <person name="Mcquiston J.R."/>
            <person name="Henderson D.K."/>
            <person name="Lau A.F."/>
            <person name="Palmore T.N."/>
            <person name="Segre J.A."/>
        </authorList>
    </citation>
    <scope>NUCLEOTIDE SEQUENCE [LARGE SCALE GENOMIC DNA]</scope>
    <source>
        <strain evidence="3 5">SK-NIH.Env10_0317</strain>
    </source>
</reference>
<accession>A0A1L6JBR9</accession>
<organism evidence="2 4">
    <name type="scientific">Sphingomonas koreensis</name>
    <dbReference type="NCBI Taxonomy" id="93064"/>
    <lineage>
        <taxon>Bacteria</taxon>
        <taxon>Pseudomonadati</taxon>
        <taxon>Pseudomonadota</taxon>
        <taxon>Alphaproteobacteria</taxon>
        <taxon>Sphingomonadales</taxon>
        <taxon>Sphingomonadaceae</taxon>
        <taxon>Sphingomonas</taxon>
    </lineage>
</organism>
<evidence type="ECO:0000256" key="1">
    <source>
        <dbReference type="SAM" id="MobiDB-lite"/>
    </source>
</evidence>
<evidence type="ECO:0000313" key="3">
    <source>
        <dbReference type="EMBL" id="RSV02579.1"/>
    </source>
</evidence>
<evidence type="ECO:0000313" key="2">
    <source>
        <dbReference type="EMBL" id="APR53374.1"/>
    </source>
</evidence>
<dbReference type="STRING" id="93064.BRX40_13895"/>
<evidence type="ECO:0000313" key="4">
    <source>
        <dbReference type="Proteomes" id="UP000185161"/>
    </source>
</evidence>
<reference evidence="2" key="1">
    <citation type="submission" date="2016-12" db="EMBL/GenBank/DDBJ databases">
        <title>Whole genome sequencing of Sphingomonas koreensis.</title>
        <authorList>
            <person name="Conlan S."/>
            <person name="Thomas P.J."/>
            <person name="Mullikin J."/>
            <person name="Palmore T.N."/>
            <person name="Frank K.M."/>
            <person name="Segre J.A."/>
        </authorList>
    </citation>
    <scope>NUCLEOTIDE SEQUENCE</scope>
    <source>
        <strain evidence="2">ABOJV</strain>
    </source>
</reference>
<dbReference type="RefSeq" id="WP_075152012.1">
    <property type="nucleotide sequence ID" value="NZ_CP018820.1"/>
</dbReference>
<evidence type="ECO:0000313" key="5">
    <source>
        <dbReference type="Proteomes" id="UP000286681"/>
    </source>
</evidence>
<name>A0A1L6JBR9_9SPHN</name>
<feature type="compositionally biased region" description="Gly residues" evidence="1">
    <location>
        <begin position="145"/>
        <end position="156"/>
    </location>
</feature>
<keyword evidence="4" id="KW-1185">Reference proteome</keyword>
<dbReference type="EMBL" id="QQWO01000009">
    <property type="protein sequence ID" value="RSV02579.1"/>
    <property type="molecule type" value="Genomic_DNA"/>
</dbReference>
<feature type="region of interest" description="Disordered" evidence="1">
    <location>
        <begin position="142"/>
        <end position="163"/>
    </location>
</feature>
<dbReference type="GeneID" id="44133657"/>
<reference evidence="4" key="2">
    <citation type="submission" date="2016-12" db="EMBL/GenBank/DDBJ databases">
        <title>Whole genome sequencing of Sphingomonas sp. ABOJV.</title>
        <authorList>
            <person name="Conlan S."/>
            <person name="Thomas P.J."/>
            <person name="Mullikin J."/>
            <person name="Palmore T.N."/>
            <person name="Frank K.M."/>
            <person name="Segre J.A."/>
        </authorList>
    </citation>
    <scope>NUCLEOTIDE SEQUENCE [LARGE SCALE GENOMIC DNA]</scope>
    <source>
        <strain evidence="4">ABOJV</strain>
    </source>
</reference>
<dbReference type="Proteomes" id="UP000185161">
    <property type="component" value="Chromosome"/>
</dbReference>
<dbReference type="EMBL" id="CP018820">
    <property type="protein sequence ID" value="APR53374.1"/>
    <property type="molecule type" value="Genomic_DNA"/>
</dbReference>
<gene>
    <name evidence="2" type="ORF">BRX40_13895</name>
    <name evidence="3" type="ORF">CA257_11800</name>
</gene>